<keyword evidence="2" id="KW-0863">Zinc-finger</keyword>
<proteinExistence type="predicted"/>
<dbReference type="Pfam" id="PF01258">
    <property type="entry name" value="zf-dskA_traR"/>
    <property type="match status" value="1"/>
</dbReference>
<sequence>MLTKDQTMTLKKELLRLQDELTLTEERTDVEESQREEIGELSTYDNHPADMGTELYDREKDRALNVHASDELEKVQKALENMKDGSYGVCEKCGKEIPYERLEAVPYTPFCVDDAVQEVPDDRPVEDDLLKMANPNTFSDRREGVFKDPIDSFEEIAKSGTSETPSDFTGDHDDYESLYDTAIEDESTEDIDVIATSNLEGEPSGIIRGDTTLAYEEELDEEGIESELGDIPYRRKDSYTDNK</sequence>
<dbReference type="Gene3D" id="1.20.120.910">
    <property type="entry name" value="DksA, coiled-coil domain"/>
    <property type="match status" value="1"/>
</dbReference>
<evidence type="ECO:0000256" key="1">
    <source>
        <dbReference type="ARBA" id="ARBA00022723"/>
    </source>
</evidence>
<evidence type="ECO:0000256" key="4">
    <source>
        <dbReference type="PROSITE-ProRule" id="PRU00510"/>
    </source>
</evidence>
<evidence type="ECO:0000313" key="8">
    <source>
        <dbReference type="Proteomes" id="UP001303532"/>
    </source>
</evidence>
<dbReference type="PANTHER" id="PTHR33823:SF4">
    <property type="entry name" value="GENERAL STRESS PROTEIN 16O"/>
    <property type="match status" value="1"/>
</dbReference>
<feature type="region of interest" description="Disordered" evidence="5">
    <location>
        <begin position="25"/>
        <end position="52"/>
    </location>
</feature>
<dbReference type="PROSITE" id="PS51128">
    <property type="entry name" value="ZF_DKSA_2"/>
    <property type="match status" value="1"/>
</dbReference>
<reference evidence="7 8" key="1">
    <citation type="submission" date="2023-01" db="EMBL/GenBank/DDBJ databases">
        <title>Sporosarcina sp. nov., isolated from Korean tranditional fermented seafood 'Jeotgal'.</title>
        <authorList>
            <person name="Yang A.-I."/>
        </authorList>
    </citation>
    <scope>NUCLEOTIDE SEQUENCE [LARGE SCALE GENOMIC DNA]</scope>
    <source>
        <strain evidence="7 8">B2O-1</strain>
    </source>
</reference>
<dbReference type="EMBL" id="CP116341">
    <property type="protein sequence ID" value="WOV83403.1"/>
    <property type="molecule type" value="Genomic_DNA"/>
</dbReference>
<dbReference type="NCBIfam" id="TIGR02890">
    <property type="entry name" value="bacill_yteA"/>
    <property type="match status" value="1"/>
</dbReference>
<feature type="region of interest" description="Disordered" evidence="5">
    <location>
        <begin position="219"/>
        <end position="243"/>
    </location>
</feature>
<evidence type="ECO:0000256" key="2">
    <source>
        <dbReference type="ARBA" id="ARBA00022771"/>
    </source>
</evidence>
<evidence type="ECO:0000256" key="3">
    <source>
        <dbReference type="ARBA" id="ARBA00022833"/>
    </source>
</evidence>
<keyword evidence="8" id="KW-1185">Reference proteome</keyword>
<feature type="compositionally biased region" description="Acidic residues" evidence="5">
    <location>
        <begin position="219"/>
        <end position="228"/>
    </location>
</feature>
<evidence type="ECO:0000256" key="5">
    <source>
        <dbReference type="SAM" id="MobiDB-lite"/>
    </source>
</evidence>
<feature type="zinc finger region" description="dksA C4-type" evidence="4">
    <location>
        <begin position="90"/>
        <end position="114"/>
    </location>
</feature>
<name>A0ABZ0KU97_9BACL</name>
<feature type="region of interest" description="Disordered" evidence="5">
    <location>
        <begin position="157"/>
        <end position="176"/>
    </location>
</feature>
<organism evidence="7 8">
    <name type="scientific">Sporosarcina jeotgali</name>
    <dbReference type="NCBI Taxonomy" id="3020056"/>
    <lineage>
        <taxon>Bacteria</taxon>
        <taxon>Bacillati</taxon>
        <taxon>Bacillota</taxon>
        <taxon>Bacilli</taxon>
        <taxon>Bacillales</taxon>
        <taxon>Caryophanaceae</taxon>
        <taxon>Sporosarcina</taxon>
    </lineage>
</organism>
<accession>A0ABZ0KU97</accession>
<dbReference type="SUPFAM" id="SSF57716">
    <property type="entry name" value="Glucocorticoid receptor-like (DNA-binding domain)"/>
    <property type="match status" value="1"/>
</dbReference>
<feature type="compositionally biased region" description="Basic and acidic residues" evidence="5">
    <location>
        <begin position="232"/>
        <end position="243"/>
    </location>
</feature>
<dbReference type="RefSeq" id="WP_323691097.1">
    <property type="nucleotide sequence ID" value="NZ_CP116341.1"/>
</dbReference>
<dbReference type="PANTHER" id="PTHR33823">
    <property type="entry name" value="RNA POLYMERASE-BINDING TRANSCRIPTION FACTOR DKSA-RELATED"/>
    <property type="match status" value="1"/>
</dbReference>
<dbReference type="InterPro" id="IPR014240">
    <property type="entry name" value="YteA"/>
</dbReference>
<dbReference type="SUPFAM" id="SSF109635">
    <property type="entry name" value="DnaK suppressor protein DksA, alpha-hairpin domain"/>
    <property type="match status" value="1"/>
</dbReference>
<keyword evidence="1" id="KW-0479">Metal-binding</keyword>
<protein>
    <submittedName>
        <fullName evidence="7">TraR/DksA C4-type zinc finger protein</fullName>
    </submittedName>
</protein>
<evidence type="ECO:0000313" key="7">
    <source>
        <dbReference type="EMBL" id="WOV83403.1"/>
    </source>
</evidence>
<dbReference type="InterPro" id="IPR037187">
    <property type="entry name" value="DnaK_N"/>
</dbReference>
<keyword evidence="3" id="KW-0862">Zinc</keyword>
<feature type="compositionally biased region" description="Basic and acidic residues" evidence="5">
    <location>
        <begin position="25"/>
        <end position="38"/>
    </location>
</feature>
<dbReference type="Proteomes" id="UP001303532">
    <property type="component" value="Chromosome"/>
</dbReference>
<feature type="domain" description="Zinc finger DksA/TraR C4-type" evidence="6">
    <location>
        <begin position="85"/>
        <end position="113"/>
    </location>
</feature>
<evidence type="ECO:0000259" key="6">
    <source>
        <dbReference type="Pfam" id="PF01258"/>
    </source>
</evidence>
<dbReference type="InterPro" id="IPR000962">
    <property type="entry name" value="Znf_DskA_TraR"/>
</dbReference>
<gene>
    <name evidence="7" type="ORF">PGH26_10755</name>
</gene>